<proteinExistence type="predicted"/>
<evidence type="ECO:0000313" key="1">
    <source>
        <dbReference type="EnsemblMetazoa" id="AALFPA23_001499.P38676"/>
    </source>
</evidence>
<sequence>MEQTNLLRRILVIVLIIGPLTIEGSLSGGDILERHKRTLLLTEDAATGILAAIAIPLVKEKPSGVDIFCSYNFEANYGMTEEASDWTDPFKRFRVAENQNGLLDAAGGEGGERRKRQSLAFRPSDGVTRRRLYHVIEQQLWVAGYDGRKCLLRAICEASRIGFQDHNGVLGDLIQIILSPSLSTDEQLPKEFYTAEKIGLYSDCSRYRKHCAKDLLELFSYEF</sequence>
<dbReference type="RefSeq" id="XP_019541051.2">
    <property type="nucleotide sequence ID" value="XM_019685506.2"/>
</dbReference>
<name>A0ABM1XP64_AEDAL</name>
<dbReference type="Pfam" id="PF07841">
    <property type="entry name" value="DM4_12"/>
    <property type="match status" value="1"/>
</dbReference>
<reference evidence="1" key="2">
    <citation type="submission" date="2025-05" db="UniProtKB">
        <authorList>
            <consortium name="EnsemblMetazoa"/>
        </authorList>
    </citation>
    <scope>IDENTIFICATION</scope>
    <source>
        <strain evidence="1">Foshan</strain>
    </source>
</reference>
<protein>
    <recommendedName>
        <fullName evidence="3">Secreted protein</fullName>
    </recommendedName>
</protein>
<reference evidence="2" key="1">
    <citation type="journal article" date="2015" name="Proc. Natl. Acad. Sci. U.S.A.">
        <title>Genome sequence of the Asian Tiger mosquito, Aedes albopictus, reveals insights into its biology, genetics, and evolution.</title>
        <authorList>
            <person name="Chen X.G."/>
            <person name="Jiang X."/>
            <person name="Gu J."/>
            <person name="Xu M."/>
            <person name="Wu Y."/>
            <person name="Deng Y."/>
            <person name="Zhang C."/>
            <person name="Bonizzoni M."/>
            <person name="Dermauw W."/>
            <person name="Vontas J."/>
            <person name="Armbruster P."/>
            <person name="Huang X."/>
            <person name="Yang Y."/>
            <person name="Zhang H."/>
            <person name="He W."/>
            <person name="Peng H."/>
            <person name="Liu Y."/>
            <person name="Wu K."/>
            <person name="Chen J."/>
            <person name="Lirakis M."/>
            <person name="Topalis P."/>
            <person name="Van Leeuwen T."/>
            <person name="Hall A.B."/>
            <person name="Jiang X."/>
            <person name="Thorpe C."/>
            <person name="Mueller R.L."/>
            <person name="Sun C."/>
            <person name="Waterhouse R.M."/>
            <person name="Yan G."/>
            <person name="Tu Z.J."/>
            <person name="Fang X."/>
            <person name="James A.A."/>
        </authorList>
    </citation>
    <scope>NUCLEOTIDE SEQUENCE [LARGE SCALE GENOMIC DNA]</scope>
    <source>
        <strain evidence="2">Foshan</strain>
    </source>
</reference>
<dbReference type="PANTHER" id="PTHR21398:SF22">
    <property type="entry name" value="IP12060P-RELATED"/>
    <property type="match status" value="1"/>
</dbReference>
<dbReference type="SMART" id="SM00718">
    <property type="entry name" value="DM4_12"/>
    <property type="match status" value="1"/>
</dbReference>
<keyword evidence="2" id="KW-1185">Reference proteome</keyword>
<evidence type="ECO:0000313" key="2">
    <source>
        <dbReference type="Proteomes" id="UP000069940"/>
    </source>
</evidence>
<evidence type="ECO:0008006" key="3">
    <source>
        <dbReference type="Google" id="ProtNLM"/>
    </source>
</evidence>
<dbReference type="GeneID" id="109411879"/>
<dbReference type="Proteomes" id="UP000069940">
    <property type="component" value="Unassembled WGS sequence"/>
</dbReference>
<dbReference type="PANTHER" id="PTHR21398">
    <property type="entry name" value="AGAP007094-PA"/>
    <property type="match status" value="1"/>
</dbReference>
<dbReference type="InterPro" id="IPR006631">
    <property type="entry name" value="DM4_12"/>
</dbReference>
<accession>A0ABM1XP64</accession>
<organism evidence="1 2">
    <name type="scientific">Aedes albopictus</name>
    <name type="common">Asian tiger mosquito</name>
    <name type="synonym">Stegomyia albopicta</name>
    <dbReference type="NCBI Taxonomy" id="7160"/>
    <lineage>
        <taxon>Eukaryota</taxon>
        <taxon>Metazoa</taxon>
        <taxon>Ecdysozoa</taxon>
        <taxon>Arthropoda</taxon>
        <taxon>Hexapoda</taxon>
        <taxon>Insecta</taxon>
        <taxon>Pterygota</taxon>
        <taxon>Neoptera</taxon>
        <taxon>Endopterygota</taxon>
        <taxon>Diptera</taxon>
        <taxon>Nematocera</taxon>
        <taxon>Culicoidea</taxon>
        <taxon>Culicidae</taxon>
        <taxon>Culicinae</taxon>
        <taxon>Aedini</taxon>
        <taxon>Aedes</taxon>
        <taxon>Stegomyia</taxon>
    </lineage>
</organism>
<dbReference type="EnsemblMetazoa" id="AALFPA23_001499.R38676">
    <property type="protein sequence ID" value="AALFPA23_001499.P38676"/>
    <property type="gene ID" value="AALFPA23_001499"/>
</dbReference>